<dbReference type="PANTHER" id="PTHR21240">
    <property type="entry name" value="2-AMINO-3-CARBOXYLMUCONATE-6-SEMIALDEHYDE DECARBOXYLASE"/>
    <property type="match status" value="1"/>
</dbReference>
<evidence type="ECO:0000256" key="3">
    <source>
        <dbReference type="ARBA" id="ARBA00022793"/>
    </source>
</evidence>
<accession>A0A6H0Y175</accession>
<protein>
    <recommendedName>
        <fullName evidence="7">6-methylsalicylate decarboxylase</fullName>
        <ecNumber evidence="7">4.1.1.52</ecNumber>
    </recommendedName>
</protein>
<evidence type="ECO:0000256" key="8">
    <source>
        <dbReference type="RuleBase" id="RU366045"/>
    </source>
</evidence>
<evidence type="ECO:0000256" key="4">
    <source>
        <dbReference type="ARBA" id="ARBA00022833"/>
    </source>
</evidence>
<keyword evidence="5 8" id="KW-0456">Lyase</keyword>
<dbReference type="InterPro" id="IPR032466">
    <property type="entry name" value="Metal_Hydrolase"/>
</dbReference>
<evidence type="ECO:0000256" key="5">
    <source>
        <dbReference type="ARBA" id="ARBA00023239"/>
    </source>
</evidence>
<dbReference type="AlphaFoldDB" id="A0A6H0Y175"/>
<dbReference type="InterPro" id="IPR006680">
    <property type="entry name" value="Amidohydro-rel"/>
</dbReference>
<comment type="catalytic activity">
    <reaction evidence="6">
        <text>6-methylsalicylate + H(+) = 3-methylphenol + CO2</text>
        <dbReference type="Rhea" id="RHEA:23112"/>
        <dbReference type="ChEBI" id="CHEBI:15378"/>
        <dbReference type="ChEBI" id="CHEBI:16526"/>
        <dbReference type="ChEBI" id="CHEBI:17231"/>
        <dbReference type="ChEBI" id="CHEBI:36658"/>
        <dbReference type="EC" id="4.1.1.52"/>
    </reaction>
    <physiologicalReaction direction="left-to-right" evidence="6">
        <dbReference type="Rhea" id="RHEA:23113"/>
    </physiologicalReaction>
</comment>
<dbReference type="Gene3D" id="3.20.20.140">
    <property type="entry name" value="Metal-dependent hydrolases"/>
    <property type="match status" value="1"/>
</dbReference>
<dbReference type="OrthoDB" id="2832284at2759"/>
<evidence type="ECO:0000259" key="9">
    <source>
        <dbReference type="Pfam" id="PF04909"/>
    </source>
</evidence>
<dbReference type="GO" id="GO:0047596">
    <property type="term" value="F:6-methylsalicylate decarboxylase activity"/>
    <property type="evidence" value="ECO:0007669"/>
    <property type="project" value="UniProtKB-EC"/>
</dbReference>
<evidence type="ECO:0000256" key="6">
    <source>
        <dbReference type="ARBA" id="ARBA00036832"/>
    </source>
</evidence>
<evidence type="ECO:0000256" key="1">
    <source>
        <dbReference type="ARBA" id="ARBA00005871"/>
    </source>
</evidence>
<organism evidence="10 11">
    <name type="scientific">Peltaster fructicola</name>
    <dbReference type="NCBI Taxonomy" id="286661"/>
    <lineage>
        <taxon>Eukaryota</taxon>
        <taxon>Fungi</taxon>
        <taxon>Dikarya</taxon>
        <taxon>Ascomycota</taxon>
        <taxon>Pezizomycotina</taxon>
        <taxon>Dothideomycetes</taxon>
        <taxon>Dothideomycetes incertae sedis</taxon>
        <taxon>Peltaster</taxon>
    </lineage>
</organism>
<dbReference type="EC" id="4.1.1.52" evidence="7"/>
<evidence type="ECO:0000256" key="7">
    <source>
        <dbReference type="ARBA" id="ARBA00038889"/>
    </source>
</evidence>
<dbReference type="GO" id="GO:0016787">
    <property type="term" value="F:hydrolase activity"/>
    <property type="evidence" value="ECO:0007669"/>
    <property type="project" value="InterPro"/>
</dbReference>
<reference evidence="10 11" key="1">
    <citation type="journal article" date="2016" name="Sci. Rep.">
        <title>Peltaster fructicola genome reveals evolution from an invasive phytopathogen to an ectophytic parasite.</title>
        <authorList>
            <person name="Xu C."/>
            <person name="Chen H."/>
            <person name="Gleason M.L."/>
            <person name="Xu J.R."/>
            <person name="Liu H."/>
            <person name="Zhang R."/>
            <person name="Sun G."/>
        </authorList>
    </citation>
    <scope>NUCLEOTIDE SEQUENCE [LARGE SCALE GENOMIC DNA]</scope>
    <source>
        <strain evidence="10 11">LNHT1506</strain>
    </source>
</reference>
<comment type="similarity">
    <text evidence="1">Belongs to the metallo-dependent hydrolases superfamily. ACMSD family.</text>
</comment>
<dbReference type="InterPro" id="IPR032465">
    <property type="entry name" value="ACMSD"/>
</dbReference>
<evidence type="ECO:0000256" key="2">
    <source>
        <dbReference type="ARBA" id="ARBA00022723"/>
    </source>
</evidence>
<dbReference type="GO" id="GO:0046872">
    <property type="term" value="F:metal ion binding"/>
    <property type="evidence" value="ECO:0007669"/>
    <property type="project" value="UniProtKB-KW"/>
</dbReference>
<name>A0A6H0Y175_9PEZI</name>
<gene>
    <name evidence="10" type="ORF">AMS68_006172</name>
</gene>
<proteinExistence type="inferred from homology"/>
<sequence length="348" mass="39091">MTSTPKIDVHVHFLPPAYRQACIDNGHKNPDGMPYLPEWSEEAHLELMSKHNIQKSIVSISTPGTHLVADNAQLAAKVTRECNAYAADLKKRRPDHFGYWASLPIPDVDLCLKEIEHATVEGCDGFVMLTNGYGHYLGDSIFDQVFDELNRRKAILFIHPTTPCIRCDPELAELTNASIDKPTKATPFAGRVPNPMLEFLFDTTRAVSNLFLSGTVKRCPDIKFILPHLAGATPPVLSRWTIYSQLVPTSWDSISEDEVRAAFNRQFYFDLAGMPFPGQIVGLLKGSGVEHSRLMYGSDYPYTKAEAVDRLMPLMTTGMENMFTSDEIEDVYRRNAETLLRLRHDSSV</sequence>
<dbReference type="EMBL" id="CP051142">
    <property type="protein sequence ID" value="QIX00655.1"/>
    <property type="molecule type" value="Genomic_DNA"/>
</dbReference>
<dbReference type="Pfam" id="PF04909">
    <property type="entry name" value="Amidohydro_2"/>
    <property type="match status" value="1"/>
</dbReference>
<feature type="domain" description="Amidohydrolase-related" evidence="9">
    <location>
        <begin position="7"/>
        <end position="342"/>
    </location>
</feature>
<keyword evidence="2" id="KW-0479">Metal-binding</keyword>
<dbReference type="Proteomes" id="UP000503462">
    <property type="component" value="Chromosome 4"/>
</dbReference>
<dbReference type="PANTHER" id="PTHR21240:SF29">
    <property type="entry name" value="AMIDOHYDROLASE-RELATED DOMAIN-CONTAINING PROTEIN"/>
    <property type="match status" value="1"/>
</dbReference>
<dbReference type="GO" id="GO:0019748">
    <property type="term" value="P:secondary metabolic process"/>
    <property type="evidence" value="ECO:0007669"/>
    <property type="project" value="TreeGrafter"/>
</dbReference>
<keyword evidence="11" id="KW-1185">Reference proteome</keyword>
<evidence type="ECO:0000313" key="11">
    <source>
        <dbReference type="Proteomes" id="UP000503462"/>
    </source>
</evidence>
<dbReference type="SUPFAM" id="SSF51556">
    <property type="entry name" value="Metallo-dependent hydrolases"/>
    <property type="match status" value="1"/>
</dbReference>
<keyword evidence="4" id="KW-0862">Zinc</keyword>
<evidence type="ECO:0000313" key="10">
    <source>
        <dbReference type="EMBL" id="QIX00655.1"/>
    </source>
</evidence>
<keyword evidence="3 8" id="KW-0210">Decarboxylase</keyword>
<dbReference type="GO" id="GO:0005829">
    <property type="term" value="C:cytosol"/>
    <property type="evidence" value="ECO:0007669"/>
    <property type="project" value="TreeGrafter"/>
</dbReference>